<dbReference type="OrthoDB" id="3696922at2"/>
<proteinExistence type="predicted"/>
<evidence type="ECO:0000313" key="2">
    <source>
        <dbReference type="Proteomes" id="UP000256269"/>
    </source>
</evidence>
<name>A0A3E0I8Q3_9PSEU</name>
<dbReference type="Proteomes" id="UP000256269">
    <property type="component" value="Unassembled WGS sequence"/>
</dbReference>
<protein>
    <submittedName>
        <fullName evidence="1">Uncharacterized protein</fullName>
    </submittedName>
</protein>
<dbReference type="RefSeq" id="WP_116172103.1">
    <property type="nucleotide sequence ID" value="NZ_CP144375.1"/>
</dbReference>
<dbReference type="EMBL" id="QUNO01000001">
    <property type="protein sequence ID" value="REH55123.1"/>
    <property type="molecule type" value="Genomic_DNA"/>
</dbReference>
<reference evidence="1 2" key="1">
    <citation type="submission" date="2018-08" db="EMBL/GenBank/DDBJ databases">
        <title>Genomic Encyclopedia of Archaeal and Bacterial Type Strains, Phase II (KMG-II): from individual species to whole genera.</title>
        <authorList>
            <person name="Goeker M."/>
        </authorList>
    </citation>
    <scope>NUCLEOTIDE SEQUENCE [LARGE SCALE GENOMIC DNA]</scope>
    <source>
        <strain evidence="1 2">DSM 45791</strain>
    </source>
</reference>
<keyword evidence="2" id="KW-1185">Reference proteome</keyword>
<comment type="caution">
    <text evidence="1">The sequence shown here is derived from an EMBL/GenBank/DDBJ whole genome shotgun (WGS) entry which is preliminary data.</text>
</comment>
<evidence type="ECO:0000313" key="1">
    <source>
        <dbReference type="EMBL" id="REH55123.1"/>
    </source>
</evidence>
<sequence>MDSRVPVLCPDHFPDGFRRMVEDIVDDVAAGLPAVRPELRIEVGDPTGRPLLTFTVWFDFVRRTAFGLPVRMLQGNVEQLRGELAARLQDAFVEEYGQPLPPCPGHQHPLTPEVREVAVWLCPYDPGHWSCRIGDYRV</sequence>
<gene>
    <name evidence="1" type="ORF">BCF44_101139</name>
</gene>
<organism evidence="1 2">
    <name type="scientific">Kutzneria buriramensis</name>
    <dbReference type="NCBI Taxonomy" id="1045776"/>
    <lineage>
        <taxon>Bacteria</taxon>
        <taxon>Bacillati</taxon>
        <taxon>Actinomycetota</taxon>
        <taxon>Actinomycetes</taxon>
        <taxon>Pseudonocardiales</taxon>
        <taxon>Pseudonocardiaceae</taxon>
        <taxon>Kutzneria</taxon>
    </lineage>
</organism>
<dbReference type="AlphaFoldDB" id="A0A3E0I8Q3"/>
<accession>A0A3E0I8Q3</accession>